<gene>
    <name evidence="2" type="ORF">Lgee_0046</name>
</gene>
<accession>A0A0W0UA59</accession>
<dbReference type="PATRIC" id="fig|45065.4.peg.48"/>
<name>A0A0W0UA59_9GAMM</name>
<protein>
    <recommendedName>
        <fullName evidence="4">SRCR domain-containing protein</fullName>
    </recommendedName>
</protein>
<evidence type="ECO:0000313" key="3">
    <source>
        <dbReference type="Proteomes" id="UP000054785"/>
    </source>
</evidence>
<keyword evidence="3" id="KW-1185">Reference proteome</keyword>
<evidence type="ECO:0000313" key="2">
    <source>
        <dbReference type="EMBL" id="KTD04862.1"/>
    </source>
</evidence>
<organism evidence="2 3">
    <name type="scientific">Legionella geestiana</name>
    <dbReference type="NCBI Taxonomy" id="45065"/>
    <lineage>
        <taxon>Bacteria</taxon>
        <taxon>Pseudomonadati</taxon>
        <taxon>Pseudomonadota</taxon>
        <taxon>Gammaproteobacteria</taxon>
        <taxon>Legionellales</taxon>
        <taxon>Legionellaceae</taxon>
        <taxon>Legionella</taxon>
    </lineage>
</organism>
<dbReference type="Proteomes" id="UP000054785">
    <property type="component" value="Unassembled WGS sequence"/>
</dbReference>
<evidence type="ECO:0008006" key="4">
    <source>
        <dbReference type="Google" id="ProtNLM"/>
    </source>
</evidence>
<keyword evidence="1" id="KW-0732">Signal</keyword>
<sequence length="197" mass="22254">MGFFRLIGGMAFLSLLTLTASADNGAKQNAFRSFWHPTYHGKRLDYCSLDGKKCGMPIANAYCRAMGYARADQMVKAPNLGMTHYIGTPAHCKGWRCNGFMLIDCVEKLSHTPPASWHYRLRDFVYPRHSNYRISWCYDGDKGCGKRAAHSFCRRMGYLEAKSYKVQEHVPATKALGTDELCFGNDCRGFLHIACAR</sequence>
<dbReference type="EMBL" id="LNYC01000001">
    <property type="protein sequence ID" value="KTD04862.1"/>
    <property type="molecule type" value="Genomic_DNA"/>
</dbReference>
<feature type="chain" id="PRO_5006913856" description="SRCR domain-containing protein" evidence="1">
    <location>
        <begin position="23"/>
        <end position="197"/>
    </location>
</feature>
<proteinExistence type="predicted"/>
<dbReference type="AlphaFoldDB" id="A0A0W0UA59"/>
<feature type="signal peptide" evidence="1">
    <location>
        <begin position="1"/>
        <end position="22"/>
    </location>
</feature>
<dbReference type="STRING" id="45065.Lgee_0046"/>
<dbReference type="RefSeq" id="WP_028387201.1">
    <property type="nucleotide sequence ID" value="NZ_CAAAHN010000003.1"/>
</dbReference>
<evidence type="ECO:0000256" key="1">
    <source>
        <dbReference type="SAM" id="SignalP"/>
    </source>
</evidence>
<comment type="caution">
    <text evidence="2">The sequence shown here is derived from an EMBL/GenBank/DDBJ whole genome shotgun (WGS) entry which is preliminary data.</text>
</comment>
<reference evidence="2 3" key="1">
    <citation type="submission" date="2015-11" db="EMBL/GenBank/DDBJ databases">
        <title>Genomic analysis of 38 Legionella species identifies large and diverse effector repertoires.</title>
        <authorList>
            <person name="Burstein D."/>
            <person name="Amaro F."/>
            <person name="Zusman T."/>
            <person name="Lifshitz Z."/>
            <person name="Cohen O."/>
            <person name="Gilbert J.A."/>
            <person name="Pupko T."/>
            <person name="Shuman H.A."/>
            <person name="Segal G."/>
        </authorList>
    </citation>
    <scope>NUCLEOTIDE SEQUENCE [LARGE SCALE GENOMIC DNA]</scope>
    <source>
        <strain evidence="2 3">ATCC 49504</strain>
    </source>
</reference>